<proteinExistence type="predicted"/>
<organism evidence="1 2">
    <name type="scientific">Coptis chinensis</name>
    <dbReference type="NCBI Taxonomy" id="261450"/>
    <lineage>
        <taxon>Eukaryota</taxon>
        <taxon>Viridiplantae</taxon>
        <taxon>Streptophyta</taxon>
        <taxon>Embryophyta</taxon>
        <taxon>Tracheophyta</taxon>
        <taxon>Spermatophyta</taxon>
        <taxon>Magnoliopsida</taxon>
        <taxon>Ranunculales</taxon>
        <taxon>Ranunculaceae</taxon>
        <taxon>Coptidoideae</taxon>
        <taxon>Coptis</taxon>
    </lineage>
</organism>
<protein>
    <recommendedName>
        <fullName evidence="3">Transposase</fullName>
    </recommendedName>
</protein>
<keyword evidence="2" id="KW-1185">Reference proteome</keyword>
<dbReference type="EMBL" id="JADFTS010000004">
    <property type="protein sequence ID" value="KAF9610378.1"/>
    <property type="molecule type" value="Genomic_DNA"/>
</dbReference>
<evidence type="ECO:0000313" key="2">
    <source>
        <dbReference type="Proteomes" id="UP000631114"/>
    </source>
</evidence>
<dbReference type="AlphaFoldDB" id="A0A835I6Y4"/>
<reference evidence="1 2" key="1">
    <citation type="submission" date="2020-10" db="EMBL/GenBank/DDBJ databases">
        <title>The Coptis chinensis genome and diversification of protoberbering-type alkaloids.</title>
        <authorList>
            <person name="Wang B."/>
            <person name="Shu S."/>
            <person name="Song C."/>
            <person name="Liu Y."/>
        </authorList>
    </citation>
    <scope>NUCLEOTIDE SEQUENCE [LARGE SCALE GENOMIC DNA]</scope>
    <source>
        <strain evidence="1">HL-2020</strain>
        <tissue evidence="1">Leaf</tissue>
    </source>
</reference>
<sequence length="141" mass="15712">MVNQVAKENNEAEGLGMGNLVDVAYGIHEGLAGDLNGSDESEDGDLEPPYVLEPDLEFEPNVPQATTRQEVDKNFPQKFRSAKYAFRKEILRKCKSVEEAIAACLDGKDLNHWAAFVRNESTVEVRARNAKIAENAKKNIY</sequence>
<gene>
    <name evidence="1" type="ORF">IFM89_022048</name>
</gene>
<evidence type="ECO:0000313" key="1">
    <source>
        <dbReference type="EMBL" id="KAF9610378.1"/>
    </source>
</evidence>
<name>A0A835I6Y4_9MAGN</name>
<dbReference type="Proteomes" id="UP000631114">
    <property type="component" value="Unassembled WGS sequence"/>
</dbReference>
<evidence type="ECO:0008006" key="3">
    <source>
        <dbReference type="Google" id="ProtNLM"/>
    </source>
</evidence>
<accession>A0A835I6Y4</accession>
<comment type="caution">
    <text evidence="1">The sequence shown here is derived from an EMBL/GenBank/DDBJ whole genome shotgun (WGS) entry which is preliminary data.</text>
</comment>